<evidence type="ECO:0000313" key="1">
    <source>
        <dbReference type="EMBL" id="SPP63819.1"/>
    </source>
</evidence>
<evidence type="ECO:0008006" key="3">
    <source>
        <dbReference type="Google" id="ProtNLM"/>
    </source>
</evidence>
<dbReference type="EMBL" id="OUNR01000001">
    <property type="protein sequence ID" value="SPP63819.1"/>
    <property type="molecule type" value="Genomic_DNA"/>
</dbReference>
<dbReference type="AlphaFoldDB" id="A0A330L3P4"/>
<sequence>MVYCRMWKCSHRSLSDHTGNVPAMPLLIAIACACLANLYPLSVSADPDRPGKHTDVFRLFTQHIQRQIELDKTAFAQASGCTNWFYHQDKQPAAPPIAQPIRLDLVLQSPNKEECLRAYPRGLDSVRQDFQRTQASLSVSLTFYEYALVGDRDDDGRYSRAELQDIFPALALTFDPSRSPVAQAASLAGRFDDWYRLRNLEHLMTGMAQLYDKGYRVSPADRAELDRVTR</sequence>
<evidence type="ECO:0000313" key="2">
    <source>
        <dbReference type="Proteomes" id="UP000248168"/>
    </source>
</evidence>
<organism evidence="1 2">
    <name type="scientific">Nitrospira lenta</name>
    <dbReference type="NCBI Taxonomy" id="1436998"/>
    <lineage>
        <taxon>Bacteria</taxon>
        <taxon>Pseudomonadati</taxon>
        <taxon>Nitrospirota</taxon>
        <taxon>Nitrospiria</taxon>
        <taxon>Nitrospirales</taxon>
        <taxon>Nitrospiraceae</taxon>
        <taxon>Nitrospira</taxon>
    </lineage>
</organism>
<dbReference type="PROSITE" id="PS51257">
    <property type="entry name" value="PROKAR_LIPOPROTEIN"/>
    <property type="match status" value="1"/>
</dbReference>
<gene>
    <name evidence="1" type="ORF">NITLEN_10905</name>
</gene>
<proteinExistence type="predicted"/>
<name>A0A330L3P4_9BACT</name>
<reference evidence="2" key="1">
    <citation type="submission" date="2018-04" db="EMBL/GenBank/DDBJ databases">
        <authorList>
            <person name="Lucker S."/>
            <person name="Sakoula D."/>
        </authorList>
    </citation>
    <scope>NUCLEOTIDE SEQUENCE [LARGE SCALE GENOMIC DNA]</scope>
</reference>
<keyword evidence="2" id="KW-1185">Reference proteome</keyword>
<dbReference type="InParanoid" id="A0A330L3P4"/>
<protein>
    <recommendedName>
        <fullName evidence="3">EF-hand domain-containing protein</fullName>
    </recommendedName>
</protein>
<dbReference type="Proteomes" id="UP000248168">
    <property type="component" value="Unassembled WGS sequence"/>
</dbReference>
<accession>A0A330L3P4</accession>